<reference evidence="3 4" key="1">
    <citation type="journal article" date="2018" name="Nat. Ecol. Evol.">
        <title>Pezizomycetes genomes reveal the molecular basis of ectomycorrhizal truffle lifestyle.</title>
        <authorList>
            <person name="Murat C."/>
            <person name="Payen T."/>
            <person name="Noel B."/>
            <person name="Kuo A."/>
            <person name="Morin E."/>
            <person name="Chen J."/>
            <person name="Kohler A."/>
            <person name="Krizsan K."/>
            <person name="Balestrini R."/>
            <person name="Da Silva C."/>
            <person name="Montanini B."/>
            <person name="Hainaut M."/>
            <person name="Levati E."/>
            <person name="Barry K.W."/>
            <person name="Belfiori B."/>
            <person name="Cichocki N."/>
            <person name="Clum A."/>
            <person name="Dockter R.B."/>
            <person name="Fauchery L."/>
            <person name="Guy J."/>
            <person name="Iotti M."/>
            <person name="Le Tacon F."/>
            <person name="Lindquist E.A."/>
            <person name="Lipzen A."/>
            <person name="Malagnac F."/>
            <person name="Mello A."/>
            <person name="Molinier V."/>
            <person name="Miyauchi S."/>
            <person name="Poulain J."/>
            <person name="Riccioni C."/>
            <person name="Rubini A."/>
            <person name="Sitrit Y."/>
            <person name="Splivallo R."/>
            <person name="Traeger S."/>
            <person name="Wang M."/>
            <person name="Zifcakova L."/>
            <person name="Wipf D."/>
            <person name="Zambonelli A."/>
            <person name="Paolocci F."/>
            <person name="Nowrousian M."/>
            <person name="Ottonello S."/>
            <person name="Baldrian P."/>
            <person name="Spatafora J.W."/>
            <person name="Henrissat B."/>
            <person name="Nagy L.G."/>
            <person name="Aury J.M."/>
            <person name="Wincker P."/>
            <person name="Grigoriev I.V."/>
            <person name="Bonfante P."/>
            <person name="Martin F.M."/>
        </authorList>
    </citation>
    <scope>NUCLEOTIDE SEQUENCE [LARGE SCALE GENOMIC DNA]</scope>
    <source>
        <strain evidence="3 4">RN42</strain>
    </source>
</reference>
<evidence type="ECO:0000256" key="1">
    <source>
        <dbReference type="SAM" id="MobiDB-lite"/>
    </source>
</evidence>
<dbReference type="EMBL" id="ML119682">
    <property type="protein sequence ID" value="RPA81166.1"/>
    <property type="molecule type" value="Genomic_DNA"/>
</dbReference>
<proteinExistence type="predicted"/>
<feature type="transmembrane region" description="Helical" evidence="2">
    <location>
        <begin position="7"/>
        <end position="30"/>
    </location>
</feature>
<feature type="region of interest" description="Disordered" evidence="1">
    <location>
        <begin position="336"/>
        <end position="382"/>
    </location>
</feature>
<feature type="compositionally biased region" description="Low complexity" evidence="1">
    <location>
        <begin position="504"/>
        <end position="520"/>
    </location>
</feature>
<keyword evidence="2" id="KW-1133">Transmembrane helix</keyword>
<feature type="region of interest" description="Disordered" evidence="1">
    <location>
        <begin position="55"/>
        <end position="80"/>
    </location>
</feature>
<keyword evidence="4" id="KW-1185">Reference proteome</keyword>
<feature type="region of interest" description="Disordered" evidence="1">
    <location>
        <begin position="419"/>
        <end position="540"/>
    </location>
</feature>
<evidence type="ECO:0000256" key="2">
    <source>
        <dbReference type="SAM" id="Phobius"/>
    </source>
</evidence>
<protein>
    <submittedName>
        <fullName evidence="3">Uncharacterized protein</fullName>
    </submittedName>
</protein>
<feature type="compositionally biased region" description="Polar residues" evidence="1">
    <location>
        <begin position="185"/>
        <end position="194"/>
    </location>
</feature>
<evidence type="ECO:0000313" key="3">
    <source>
        <dbReference type="EMBL" id="RPA81166.1"/>
    </source>
</evidence>
<feature type="compositionally biased region" description="Low complexity" evidence="1">
    <location>
        <begin position="422"/>
        <end position="475"/>
    </location>
</feature>
<accession>A0A3N4I6T7</accession>
<dbReference type="Proteomes" id="UP000275078">
    <property type="component" value="Unassembled WGS sequence"/>
</dbReference>
<feature type="compositionally biased region" description="Polar residues" evidence="1">
    <location>
        <begin position="152"/>
        <end position="161"/>
    </location>
</feature>
<keyword evidence="2" id="KW-0472">Membrane</keyword>
<evidence type="ECO:0000313" key="4">
    <source>
        <dbReference type="Proteomes" id="UP000275078"/>
    </source>
</evidence>
<sequence>MGSSKKTVIAVVIVGIVIILAMVAITFFTFRRIRKGSSDKDSSFLSTGDSRNALLSSTRNSTGWEKKNKKSKAAPQTSYGDTQLRTITQDVLDDEQTLEAMLGGEVFEPVPKGKDLAAKTKAPRSNEVVTMDEVVPGSIRKLELLTGAKVVPSSTNGSSKSTLRRPPSVRTYDSRYSKRRLSHPTRLSTVNSLAGETDAPEQLSPTFTYTSNYTSNLNPLSAPPVYNPSNWTGSAGESTQGSYDFVPSQPILPPHIISQHKGYGERRLSLSNMQSFSEYDERRSPEHESEDFGLAMPEPVYKPKLGGERPDIQGHRRSWSGRSILLDLDFDDANGGNHTSVGRTPSPLSQITTTDYAHSRQTSSHSQAPFIQARSPESMYSDNTKLLSPTTATNLKPELSSTFGIPLAETDRIRQLLTAADSSTSSSSHSSPDLSRPPQAQQSSQQYNPNSAQSIRDSIVSVESSSCSISSGSRITPVTTVLSPTPAPRSNPRQPYPIPPVPDVPQSGNSSSSRIRNLSNAGMHSFSGRGRRNSTAESTISDAKSIMSSMTNMTEKEIEREMGNIRERARRNSLERKIRRRDEEMRGLF</sequence>
<feature type="compositionally biased region" description="Pro residues" evidence="1">
    <location>
        <begin position="485"/>
        <end position="503"/>
    </location>
</feature>
<name>A0A3N4I6T7_ASCIM</name>
<feature type="region of interest" description="Disordered" evidence="1">
    <location>
        <begin position="150"/>
        <end position="203"/>
    </location>
</feature>
<organism evidence="3 4">
    <name type="scientific">Ascobolus immersus RN42</name>
    <dbReference type="NCBI Taxonomy" id="1160509"/>
    <lineage>
        <taxon>Eukaryota</taxon>
        <taxon>Fungi</taxon>
        <taxon>Dikarya</taxon>
        <taxon>Ascomycota</taxon>
        <taxon>Pezizomycotina</taxon>
        <taxon>Pezizomycetes</taxon>
        <taxon>Pezizales</taxon>
        <taxon>Ascobolaceae</taxon>
        <taxon>Ascobolus</taxon>
    </lineage>
</organism>
<dbReference type="AlphaFoldDB" id="A0A3N4I6T7"/>
<gene>
    <name evidence="3" type="ORF">BJ508DRAFT_306893</name>
</gene>
<feature type="compositionally biased region" description="Polar residues" evidence="1">
    <location>
        <begin position="336"/>
        <end position="369"/>
    </location>
</feature>
<keyword evidence="2" id="KW-0812">Transmembrane</keyword>